<protein>
    <submittedName>
        <fullName evidence="2">Uncharacterized protein</fullName>
    </submittedName>
</protein>
<proteinExistence type="predicted"/>
<feature type="compositionally biased region" description="Basic and acidic residues" evidence="1">
    <location>
        <begin position="102"/>
        <end position="129"/>
    </location>
</feature>
<feature type="compositionally biased region" description="Basic residues" evidence="1">
    <location>
        <begin position="139"/>
        <end position="179"/>
    </location>
</feature>
<dbReference type="Proteomes" id="UP000267821">
    <property type="component" value="Unassembled WGS sequence"/>
</dbReference>
<sequence length="485" mass="53046">MLSTRVPSLELVVETTRDTRTGEESQMCWVEYSGSERSTLSAPIPRRSKSHRSSKHIHGEVVLTRRARSASRGRAHGTGHAEASWVHGSKKISSPTVSQYHVEVRSSKRGSISREGRSRRSSKEVDIEHVTVYQVQDRHRSKSRSRKSKSKKSKKSSKSKSKSRTKHRSRSRSTSRNRHSMTMISASASMGSYPRIEYADPTTNYPMLTYHSEDVHIVHAEPPPELSFTPATFHQPQPFILDAPLVATTGPGEDQYIPGIPKPRYFIKADNPAPASPVLVSSHHATPVPGGSVLYPPATMHGAIQNTAELRRQHIYSSDSSDAVHHDYERRYATSDSTHGHGFAASAKYHSSGSRRAKRHSYHGSSASSSTTNSSDDLHRRTVYIGTEHLRNHSNGHHGVRVRYGGEKEHVVDLGVGNRRDSGRRESSVPSSSEKGGLRSKLKGAAPFLTAAAAGMRRRGSGSSTSSKSTSSSSGASTTSTSSSN</sequence>
<name>A0A3N4LEM9_9PEZI</name>
<feature type="region of interest" description="Disordered" evidence="1">
    <location>
        <begin position="39"/>
        <end position="184"/>
    </location>
</feature>
<feature type="region of interest" description="Disordered" evidence="1">
    <location>
        <begin position="333"/>
        <end position="485"/>
    </location>
</feature>
<dbReference type="EMBL" id="ML121576">
    <property type="protein sequence ID" value="RPB20148.1"/>
    <property type="molecule type" value="Genomic_DNA"/>
</dbReference>
<accession>A0A3N4LEM9</accession>
<evidence type="ECO:0000256" key="1">
    <source>
        <dbReference type="SAM" id="MobiDB-lite"/>
    </source>
</evidence>
<dbReference type="AlphaFoldDB" id="A0A3N4LEM9"/>
<organism evidence="2 3">
    <name type="scientific">Terfezia boudieri ATCC MYA-4762</name>
    <dbReference type="NCBI Taxonomy" id="1051890"/>
    <lineage>
        <taxon>Eukaryota</taxon>
        <taxon>Fungi</taxon>
        <taxon>Dikarya</taxon>
        <taxon>Ascomycota</taxon>
        <taxon>Pezizomycotina</taxon>
        <taxon>Pezizomycetes</taxon>
        <taxon>Pezizales</taxon>
        <taxon>Pezizaceae</taxon>
        <taxon>Terfezia</taxon>
    </lineage>
</organism>
<reference evidence="2 3" key="1">
    <citation type="journal article" date="2018" name="Nat. Ecol. Evol.">
        <title>Pezizomycetes genomes reveal the molecular basis of ectomycorrhizal truffle lifestyle.</title>
        <authorList>
            <person name="Murat C."/>
            <person name="Payen T."/>
            <person name="Noel B."/>
            <person name="Kuo A."/>
            <person name="Morin E."/>
            <person name="Chen J."/>
            <person name="Kohler A."/>
            <person name="Krizsan K."/>
            <person name="Balestrini R."/>
            <person name="Da Silva C."/>
            <person name="Montanini B."/>
            <person name="Hainaut M."/>
            <person name="Levati E."/>
            <person name="Barry K.W."/>
            <person name="Belfiori B."/>
            <person name="Cichocki N."/>
            <person name="Clum A."/>
            <person name="Dockter R.B."/>
            <person name="Fauchery L."/>
            <person name="Guy J."/>
            <person name="Iotti M."/>
            <person name="Le Tacon F."/>
            <person name="Lindquist E.A."/>
            <person name="Lipzen A."/>
            <person name="Malagnac F."/>
            <person name="Mello A."/>
            <person name="Molinier V."/>
            <person name="Miyauchi S."/>
            <person name="Poulain J."/>
            <person name="Riccioni C."/>
            <person name="Rubini A."/>
            <person name="Sitrit Y."/>
            <person name="Splivallo R."/>
            <person name="Traeger S."/>
            <person name="Wang M."/>
            <person name="Zifcakova L."/>
            <person name="Wipf D."/>
            <person name="Zambonelli A."/>
            <person name="Paolocci F."/>
            <person name="Nowrousian M."/>
            <person name="Ottonello S."/>
            <person name="Baldrian P."/>
            <person name="Spatafora J.W."/>
            <person name="Henrissat B."/>
            <person name="Nagy L.G."/>
            <person name="Aury J.M."/>
            <person name="Wincker P."/>
            <person name="Grigoriev I.V."/>
            <person name="Bonfante P."/>
            <person name="Martin F.M."/>
        </authorList>
    </citation>
    <scope>NUCLEOTIDE SEQUENCE [LARGE SCALE GENOMIC DNA]</scope>
    <source>
        <strain evidence="2 3">ATCC MYA-4762</strain>
    </source>
</reference>
<evidence type="ECO:0000313" key="2">
    <source>
        <dbReference type="EMBL" id="RPB20148.1"/>
    </source>
</evidence>
<dbReference type="InParanoid" id="A0A3N4LEM9"/>
<keyword evidence="3" id="KW-1185">Reference proteome</keyword>
<gene>
    <name evidence="2" type="ORF">L211DRAFT_570550</name>
</gene>
<feature type="compositionally biased region" description="Basic residues" evidence="1">
    <location>
        <begin position="65"/>
        <end position="77"/>
    </location>
</feature>
<feature type="compositionally biased region" description="Basic residues" evidence="1">
    <location>
        <begin position="46"/>
        <end position="56"/>
    </location>
</feature>
<evidence type="ECO:0000313" key="3">
    <source>
        <dbReference type="Proteomes" id="UP000267821"/>
    </source>
</evidence>
<dbReference type="OrthoDB" id="5401860at2759"/>
<feature type="compositionally biased region" description="Basic and acidic residues" evidence="1">
    <location>
        <begin position="404"/>
        <end position="427"/>
    </location>
</feature>
<feature type="compositionally biased region" description="Basic residues" evidence="1">
    <location>
        <begin position="353"/>
        <end position="362"/>
    </location>
</feature>
<feature type="compositionally biased region" description="Basic residues" evidence="1">
    <location>
        <begin position="392"/>
        <end position="401"/>
    </location>
</feature>
<feature type="compositionally biased region" description="Low complexity" evidence="1">
    <location>
        <begin position="365"/>
        <end position="375"/>
    </location>
</feature>
<feature type="compositionally biased region" description="Low complexity" evidence="1">
    <location>
        <begin position="445"/>
        <end position="485"/>
    </location>
</feature>